<dbReference type="InterPro" id="IPR023408">
    <property type="entry name" value="MscS_beta-dom_sf"/>
</dbReference>
<gene>
    <name evidence="11" type="primary">mscS_1</name>
    <name evidence="11" type="ORF">SIN8267_02878</name>
</gene>
<proteinExistence type="inferred from homology"/>
<feature type="domain" description="Mechanosensitive ion channel MscS" evidence="8">
    <location>
        <begin position="103"/>
        <end position="168"/>
    </location>
</feature>
<evidence type="ECO:0000256" key="3">
    <source>
        <dbReference type="ARBA" id="ARBA00022475"/>
    </source>
</evidence>
<dbReference type="SUPFAM" id="SSF82689">
    <property type="entry name" value="Mechanosensitive channel protein MscS (YggB), C-terminal domain"/>
    <property type="match status" value="1"/>
</dbReference>
<evidence type="ECO:0000313" key="11">
    <source>
        <dbReference type="EMBL" id="CAH0992742.1"/>
    </source>
</evidence>
<organism evidence="11 12">
    <name type="scientific">Sinobacterium norvegicum</name>
    <dbReference type="NCBI Taxonomy" id="1641715"/>
    <lineage>
        <taxon>Bacteria</taxon>
        <taxon>Pseudomonadati</taxon>
        <taxon>Pseudomonadota</taxon>
        <taxon>Gammaproteobacteria</taxon>
        <taxon>Cellvibrionales</taxon>
        <taxon>Spongiibacteraceae</taxon>
        <taxon>Sinobacterium</taxon>
    </lineage>
</organism>
<comment type="subcellular location">
    <subcellularLocation>
        <location evidence="7">Cell inner membrane</location>
        <topology evidence="7">Multi-pass membrane protein</topology>
    </subcellularLocation>
    <subcellularLocation>
        <location evidence="1">Cell membrane</location>
        <topology evidence="1">Multi-pass membrane protein</topology>
    </subcellularLocation>
</comment>
<dbReference type="PANTHER" id="PTHR30221">
    <property type="entry name" value="SMALL-CONDUCTANCE MECHANOSENSITIVE CHANNEL"/>
    <property type="match status" value="1"/>
</dbReference>
<evidence type="ECO:0000259" key="8">
    <source>
        <dbReference type="Pfam" id="PF00924"/>
    </source>
</evidence>
<dbReference type="InterPro" id="IPR011066">
    <property type="entry name" value="MscS_channel_C_sf"/>
</dbReference>
<dbReference type="Pfam" id="PF00924">
    <property type="entry name" value="MS_channel_2nd"/>
    <property type="match status" value="1"/>
</dbReference>
<keyword evidence="5 7" id="KW-1133">Transmembrane helix</keyword>
<comment type="subunit">
    <text evidence="7">Homoheptamer.</text>
</comment>
<feature type="transmembrane region" description="Helical" evidence="7">
    <location>
        <begin position="54"/>
        <end position="76"/>
    </location>
</feature>
<evidence type="ECO:0000256" key="5">
    <source>
        <dbReference type="ARBA" id="ARBA00022989"/>
    </source>
</evidence>
<evidence type="ECO:0000313" key="12">
    <source>
        <dbReference type="Proteomes" id="UP000838100"/>
    </source>
</evidence>
<dbReference type="Gene3D" id="1.10.287.1260">
    <property type="match status" value="1"/>
</dbReference>
<dbReference type="PANTHER" id="PTHR30221:SF1">
    <property type="entry name" value="SMALL-CONDUCTANCE MECHANOSENSITIVE CHANNEL"/>
    <property type="match status" value="1"/>
</dbReference>
<dbReference type="InterPro" id="IPR006685">
    <property type="entry name" value="MscS_channel_2nd"/>
</dbReference>
<reference evidence="11" key="1">
    <citation type="submission" date="2021-12" db="EMBL/GenBank/DDBJ databases">
        <authorList>
            <person name="Rodrigo-Torres L."/>
            <person name="Arahal R. D."/>
            <person name="Lucena T."/>
        </authorList>
    </citation>
    <scope>NUCLEOTIDE SEQUENCE</scope>
    <source>
        <strain evidence="11">CECT 8267</strain>
    </source>
</reference>
<feature type="domain" description="Mechanosensitive ion channel transmembrane helices 2/3" evidence="10">
    <location>
        <begin position="65"/>
        <end position="101"/>
    </location>
</feature>
<keyword evidence="12" id="KW-1185">Reference proteome</keyword>
<dbReference type="InterPro" id="IPR006686">
    <property type="entry name" value="MscS_channel_CS"/>
</dbReference>
<evidence type="ECO:0000259" key="9">
    <source>
        <dbReference type="Pfam" id="PF21082"/>
    </source>
</evidence>
<keyword evidence="7" id="KW-0406">Ion transport</keyword>
<sequence length="270" mass="28665">MENFDMSGYEDQAINIAIQLGSAILIYLVGMMVARMVTGFVNRAMEKKGIEKTVSAFVGNIIHGLVVGLVLVIVLSQLGVQTASLVAVLGAAGLAVGLALQGSLSNFASGVLLVMFRPLKVGDFVDAGGAAGTVESVTMFSTVIVTPDNKQVTVPNTSVLSGPIVNYSAKPIRRVDLLVGVAYDADLAQVKKILADIVASDDNVLEGEEVTIAVKELADSSVNFVMRSWVKKENYWPSYFDQTEKVKLALDAAGISIPFPQVDVHFEKSA</sequence>
<name>A0ABN8EMX8_9GAMM</name>
<evidence type="ECO:0000256" key="4">
    <source>
        <dbReference type="ARBA" id="ARBA00022692"/>
    </source>
</evidence>
<dbReference type="InterPro" id="IPR045275">
    <property type="entry name" value="MscS_archaea/bacteria_type"/>
</dbReference>
<dbReference type="Proteomes" id="UP000838100">
    <property type="component" value="Unassembled WGS sequence"/>
</dbReference>
<dbReference type="InterPro" id="IPR010920">
    <property type="entry name" value="LSM_dom_sf"/>
</dbReference>
<dbReference type="InterPro" id="IPR011014">
    <property type="entry name" value="MscS_channel_TM-2"/>
</dbReference>
<feature type="domain" description="Mechanosensitive ion channel MscS C-terminal" evidence="9">
    <location>
        <begin position="178"/>
        <end position="257"/>
    </location>
</feature>
<feature type="transmembrane region" description="Helical" evidence="7">
    <location>
        <begin position="82"/>
        <end position="100"/>
    </location>
</feature>
<dbReference type="InterPro" id="IPR049142">
    <property type="entry name" value="MS_channel_1st"/>
</dbReference>
<dbReference type="EMBL" id="CAKLPX010000003">
    <property type="protein sequence ID" value="CAH0992742.1"/>
    <property type="molecule type" value="Genomic_DNA"/>
</dbReference>
<dbReference type="Gene3D" id="3.30.70.100">
    <property type="match status" value="1"/>
</dbReference>
<keyword evidence="3" id="KW-1003">Cell membrane</keyword>
<accession>A0ABN8EMX8</accession>
<dbReference type="Gene3D" id="2.30.30.60">
    <property type="match status" value="1"/>
</dbReference>
<comment type="function">
    <text evidence="7">Mechanosensitive channel that participates in the regulation of osmotic pressure changes within the cell, opening in response to stretch forces in the membrane lipid bilayer, without the need for other proteins. Contributes to normal resistance to hypoosmotic shock. Forms an ion channel of 1.0 nanosiemens conductance with a slight preference for anions.</text>
</comment>
<evidence type="ECO:0000256" key="6">
    <source>
        <dbReference type="ARBA" id="ARBA00023136"/>
    </source>
</evidence>
<keyword evidence="7" id="KW-0997">Cell inner membrane</keyword>
<dbReference type="RefSeq" id="WP_237445419.1">
    <property type="nucleotide sequence ID" value="NZ_CAKLPX010000003.1"/>
</dbReference>
<comment type="caution">
    <text evidence="7">Lacks conserved residue(s) required for the propagation of feature annotation.</text>
</comment>
<dbReference type="SUPFAM" id="SSF50182">
    <property type="entry name" value="Sm-like ribonucleoproteins"/>
    <property type="match status" value="1"/>
</dbReference>
<dbReference type="InterPro" id="IPR049278">
    <property type="entry name" value="MS_channel_C"/>
</dbReference>
<dbReference type="Pfam" id="PF21088">
    <property type="entry name" value="MS_channel_1st"/>
    <property type="match status" value="1"/>
</dbReference>
<keyword evidence="7" id="KW-0407">Ion channel</keyword>
<dbReference type="InterPro" id="IPR008910">
    <property type="entry name" value="MSC_TM_helix"/>
</dbReference>
<dbReference type="Pfam" id="PF21082">
    <property type="entry name" value="MS_channel_3rd"/>
    <property type="match status" value="1"/>
</dbReference>
<dbReference type="Pfam" id="PF05552">
    <property type="entry name" value="MS_channel_1st_1"/>
    <property type="match status" value="1"/>
</dbReference>
<dbReference type="PROSITE" id="PS01246">
    <property type="entry name" value="UPF0003"/>
    <property type="match status" value="1"/>
</dbReference>
<keyword evidence="7" id="KW-0813">Transport</keyword>
<comment type="caution">
    <text evidence="11">The sequence shown here is derived from an EMBL/GenBank/DDBJ whole genome shotgun (WGS) entry which is preliminary data.</text>
</comment>
<protein>
    <recommendedName>
        <fullName evidence="7">Small-conductance mechanosensitive channel</fullName>
    </recommendedName>
</protein>
<evidence type="ECO:0000256" key="2">
    <source>
        <dbReference type="ARBA" id="ARBA00008017"/>
    </source>
</evidence>
<evidence type="ECO:0000259" key="10">
    <source>
        <dbReference type="Pfam" id="PF21088"/>
    </source>
</evidence>
<evidence type="ECO:0000256" key="7">
    <source>
        <dbReference type="RuleBase" id="RU369025"/>
    </source>
</evidence>
<evidence type="ECO:0000256" key="1">
    <source>
        <dbReference type="ARBA" id="ARBA00004651"/>
    </source>
</evidence>
<keyword evidence="4 7" id="KW-0812">Transmembrane</keyword>
<keyword evidence="6 7" id="KW-0472">Membrane</keyword>
<comment type="similarity">
    <text evidence="2 7">Belongs to the MscS (TC 1.A.23) family.</text>
</comment>
<feature type="transmembrane region" description="Helical" evidence="7">
    <location>
        <begin position="12"/>
        <end position="34"/>
    </location>
</feature>
<dbReference type="SUPFAM" id="SSF82861">
    <property type="entry name" value="Mechanosensitive channel protein MscS (YggB), transmembrane region"/>
    <property type="match status" value="1"/>
</dbReference>